<dbReference type="InterPro" id="IPR036291">
    <property type="entry name" value="NAD(P)-bd_dom_sf"/>
</dbReference>
<organism evidence="3 4">
    <name type="scientific">Lacticaseibacillus sharpeae JCM 1186 = DSM 20505</name>
    <dbReference type="NCBI Taxonomy" id="1291052"/>
    <lineage>
        <taxon>Bacteria</taxon>
        <taxon>Bacillati</taxon>
        <taxon>Bacillota</taxon>
        <taxon>Bacilli</taxon>
        <taxon>Lactobacillales</taxon>
        <taxon>Lactobacillaceae</taxon>
        <taxon>Lacticaseibacillus</taxon>
    </lineage>
</organism>
<dbReference type="STRING" id="1291052.FC18_GL001587"/>
<dbReference type="SUPFAM" id="SSF51735">
    <property type="entry name" value="NAD(P)-binding Rossmann-fold domains"/>
    <property type="match status" value="1"/>
</dbReference>
<dbReference type="SUPFAM" id="SSF55347">
    <property type="entry name" value="Glyceraldehyde-3-phosphate dehydrogenase-like, C-terminal domain"/>
    <property type="match status" value="1"/>
</dbReference>
<feature type="domain" description="Gfo/Idh/MocA-like oxidoreductase N-terminal" evidence="1">
    <location>
        <begin position="2"/>
        <end position="118"/>
    </location>
</feature>
<dbReference type="Pfam" id="PF22725">
    <property type="entry name" value="GFO_IDH_MocA_C3"/>
    <property type="match status" value="1"/>
</dbReference>
<dbReference type="PATRIC" id="fig|1291052.5.peg.1615"/>
<proteinExistence type="predicted"/>
<dbReference type="Gene3D" id="3.40.50.720">
    <property type="entry name" value="NAD(P)-binding Rossmann-like Domain"/>
    <property type="match status" value="1"/>
</dbReference>
<sequence>MKLAIIGAGKIVQDFLTVAGQIDGLELTAIAGMPSDAAALDALQAKYGIGKTYTDSTAAINDPDVDTVYVAVPNSLHFAVSKQALQAGKNVICEKPFVPTRKEAEELKALADQHNLILVEAITNQYLENFAGIKSALSGIGTPRIAEFNYSQYSSRYDAFRAGTVLPAFDPAKGGGALMDLNIYNIHMVVGLFGKPTVVHYLPNMQRGVDTSGILTLTYPHMQAVCIAAKDAGAPVRSMLEGEDGTIVIDGPTNELQQYEVQQRGADNHVYRLNQASHRMVAEFTRFVQMIANHDTGAANEAFTHSTDVLDVLSAARTSIQ</sequence>
<reference evidence="3 4" key="1">
    <citation type="journal article" date="2015" name="Genome Announc.">
        <title>Expanding the biotechnology potential of lactobacilli through comparative genomics of 213 strains and associated genera.</title>
        <authorList>
            <person name="Sun Z."/>
            <person name="Harris H.M."/>
            <person name="McCann A."/>
            <person name="Guo C."/>
            <person name="Argimon S."/>
            <person name="Zhang W."/>
            <person name="Yang X."/>
            <person name="Jeffery I.B."/>
            <person name="Cooney J.C."/>
            <person name="Kagawa T.F."/>
            <person name="Liu W."/>
            <person name="Song Y."/>
            <person name="Salvetti E."/>
            <person name="Wrobel A."/>
            <person name="Rasinkangas P."/>
            <person name="Parkhill J."/>
            <person name="Rea M.C."/>
            <person name="O'Sullivan O."/>
            <person name="Ritari J."/>
            <person name="Douillard F.P."/>
            <person name="Paul Ross R."/>
            <person name="Yang R."/>
            <person name="Briner A.E."/>
            <person name="Felis G.E."/>
            <person name="de Vos W.M."/>
            <person name="Barrangou R."/>
            <person name="Klaenhammer T.R."/>
            <person name="Caufield P.W."/>
            <person name="Cui Y."/>
            <person name="Zhang H."/>
            <person name="O'Toole P.W."/>
        </authorList>
    </citation>
    <scope>NUCLEOTIDE SEQUENCE [LARGE SCALE GENOMIC DNA]</scope>
    <source>
        <strain evidence="3 4">DSM 20505</strain>
    </source>
</reference>
<dbReference type="Pfam" id="PF01408">
    <property type="entry name" value="GFO_IDH_MocA"/>
    <property type="match status" value="1"/>
</dbReference>
<dbReference type="OrthoDB" id="9815825at2"/>
<dbReference type="EMBL" id="AYYO01000030">
    <property type="protein sequence ID" value="KRM55138.1"/>
    <property type="molecule type" value="Genomic_DNA"/>
</dbReference>
<dbReference type="RefSeq" id="WP_056975822.1">
    <property type="nucleotide sequence ID" value="NZ_AYYO01000030.1"/>
</dbReference>
<dbReference type="Gene3D" id="3.30.360.10">
    <property type="entry name" value="Dihydrodipicolinate Reductase, domain 2"/>
    <property type="match status" value="1"/>
</dbReference>
<protein>
    <submittedName>
        <fullName evidence="3">Dehydrogenase</fullName>
    </submittedName>
</protein>
<keyword evidence="4" id="KW-1185">Reference proteome</keyword>
<evidence type="ECO:0000259" key="1">
    <source>
        <dbReference type="Pfam" id="PF01408"/>
    </source>
</evidence>
<dbReference type="Proteomes" id="UP000051679">
    <property type="component" value="Unassembled WGS sequence"/>
</dbReference>
<dbReference type="AlphaFoldDB" id="A0A0R1ZLB1"/>
<dbReference type="InterPro" id="IPR055170">
    <property type="entry name" value="GFO_IDH_MocA-like_dom"/>
</dbReference>
<evidence type="ECO:0000259" key="2">
    <source>
        <dbReference type="Pfam" id="PF22725"/>
    </source>
</evidence>
<dbReference type="PANTHER" id="PTHR43054:SF1">
    <property type="entry name" value="SCYLLO-INOSITOL 2-DEHYDROGENASE (NADP(+)) IOLU"/>
    <property type="match status" value="1"/>
</dbReference>
<name>A0A0R1ZLB1_9LACO</name>
<dbReference type="PANTHER" id="PTHR43054">
    <property type="match status" value="1"/>
</dbReference>
<accession>A0A0R1ZLB1</accession>
<comment type="caution">
    <text evidence="3">The sequence shown here is derived from an EMBL/GenBank/DDBJ whole genome shotgun (WGS) entry which is preliminary data.</text>
</comment>
<evidence type="ECO:0000313" key="3">
    <source>
        <dbReference type="EMBL" id="KRM55138.1"/>
    </source>
</evidence>
<gene>
    <name evidence="3" type="ORF">FC18_GL001587</name>
</gene>
<evidence type="ECO:0000313" key="4">
    <source>
        <dbReference type="Proteomes" id="UP000051679"/>
    </source>
</evidence>
<dbReference type="GO" id="GO:0000166">
    <property type="term" value="F:nucleotide binding"/>
    <property type="evidence" value="ECO:0007669"/>
    <property type="project" value="InterPro"/>
</dbReference>
<feature type="domain" description="GFO/IDH/MocA-like oxidoreductase" evidence="2">
    <location>
        <begin position="140"/>
        <end position="247"/>
    </location>
</feature>
<dbReference type="InterPro" id="IPR000683">
    <property type="entry name" value="Gfo/Idh/MocA-like_OxRdtase_N"/>
</dbReference>